<evidence type="ECO:0000313" key="4">
    <source>
        <dbReference type="Proteomes" id="UP000053372"/>
    </source>
</evidence>
<comment type="caution">
    <text evidence="3">The sequence shown here is derived from an EMBL/GenBank/DDBJ whole genome shotgun (WGS) entry which is preliminary data.</text>
</comment>
<dbReference type="RefSeq" id="WP_027845255.1">
    <property type="nucleotide sequence ID" value="NZ_LMTZ01000095.1"/>
</dbReference>
<dbReference type="InterPro" id="IPR000182">
    <property type="entry name" value="GNAT_dom"/>
</dbReference>
<reference evidence="3 4" key="1">
    <citation type="journal article" date="2015" name="Genome Announc.">
        <title>Draft Genome of the Euendolithic (true boring) Cyanobacterium Mastigocoleus testarum strain BC008.</title>
        <authorList>
            <person name="Guida B.S."/>
            <person name="Garcia-Pichel F."/>
        </authorList>
    </citation>
    <scope>NUCLEOTIDE SEQUENCE [LARGE SCALE GENOMIC DNA]</scope>
    <source>
        <strain evidence="3 4">BC008</strain>
    </source>
</reference>
<evidence type="ECO:0000259" key="1">
    <source>
        <dbReference type="PROSITE" id="PS51186"/>
    </source>
</evidence>
<dbReference type="Gene3D" id="3.40.630.30">
    <property type="match status" value="1"/>
</dbReference>
<keyword evidence="3" id="KW-0808">Transferase</keyword>
<dbReference type="Proteomes" id="UP000053372">
    <property type="component" value="Unassembled WGS sequence"/>
</dbReference>
<proteinExistence type="predicted"/>
<dbReference type="PANTHER" id="PTHR43138">
    <property type="entry name" value="ACETYLTRANSFERASE, GNAT FAMILY"/>
    <property type="match status" value="1"/>
</dbReference>
<dbReference type="AlphaFoldDB" id="A0A0V7ZQD2"/>
<evidence type="ECO:0000313" key="3">
    <source>
        <dbReference type="EMBL" id="KST66625.1"/>
    </source>
</evidence>
<dbReference type="PROSITE" id="PS51186">
    <property type="entry name" value="GNAT"/>
    <property type="match status" value="1"/>
</dbReference>
<evidence type="ECO:0000313" key="2">
    <source>
        <dbReference type="EMBL" id="KST66304.1"/>
    </source>
</evidence>
<dbReference type="GO" id="GO:0016747">
    <property type="term" value="F:acyltransferase activity, transferring groups other than amino-acyl groups"/>
    <property type="evidence" value="ECO:0007669"/>
    <property type="project" value="InterPro"/>
</dbReference>
<dbReference type="CDD" id="cd04301">
    <property type="entry name" value="NAT_SF"/>
    <property type="match status" value="1"/>
</dbReference>
<name>A0A0V7ZQD2_9CYAN</name>
<dbReference type="OrthoDB" id="948250at2"/>
<organism evidence="3 4">
    <name type="scientific">Mastigocoleus testarum BC008</name>
    <dbReference type="NCBI Taxonomy" id="371196"/>
    <lineage>
        <taxon>Bacteria</taxon>
        <taxon>Bacillati</taxon>
        <taxon>Cyanobacteriota</taxon>
        <taxon>Cyanophyceae</taxon>
        <taxon>Nostocales</taxon>
        <taxon>Hapalosiphonaceae</taxon>
        <taxon>Mastigocoleus</taxon>
    </lineage>
</organism>
<keyword evidence="4" id="KW-1185">Reference proteome</keyword>
<accession>A0A0V7ZQD2</accession>
<sequence>MLIRRASKSDFESIWSIFQVVIEPGNTYVFAPDTSREDAFDYWFETGIKTFVIEDDEQIVGMYKLVTNQRDLGSHVANASFMVNPNLQGKGIGKLMGLHCIEEAKKAGYLAIQFNFVVSTNKPAVTLWEKLGFTIVGTLPKAFKHKELGYIDAYVMYRWLE</sequence>
<dbReference type="PANTHER" id="PTHR43138:SF1">
    <property type="entry name" value="N-ACETYLTRANSFERASE ACA1"/>
    <property type="match status" value="1"/>
</dbReference>
<feature type="domain" description="N-acetyltransferase" evidence="1">
    <location>
        <begin position="1"/>
        <end position="161"/>
    </location>
</feature>
<gene>
    <name evidence="2" type="ORF">BC008_25350</name>
    <name evidence="3" type="ORF">BC008_25875</name>
</gene>
<dbReference type="InterPro" id="IPR016181">
    <property type="entry name" value="Acyl_CoA_acyltransferase"/>
</dbReference>
<dbReference type="EMBL" id="LMTZ01000097">
    <property type="protein sequence ID" value="KST66304.1"/>
    <property type="molecule type" value="Genomic_DNA"/>
</dbReference>
<dbReference type="SUPFAM" id="SSF55729">
    <property type="entry name" value="Acyl-CoA N-acyltransferases (Nat)"/>
    <property type="match status" value="1"/>
</dbReference>
<protein>
    <submittedName>
        <fullName evidence="3">Acetyltransferase</fullName>
    </submittedName>
</protein>
<dbReference type="EMBL" id="LMTZ01000095">
    <property type="protein sequence ID" value="KST66625.1"/>
    <property type="molecule type" value="Genomic_DNA"/>
</dbReference>
<dbReference type="InterPro" id="IPR052742">
    <property type="entry name" value="Mito_N-acetyltransferase"/>
</dbReference>
<dbReference type="Pfam" id="PF00583">
    <property type="entry name" value="Acetyltransf_1"/>
    <property type="match status" value="1"/>
</dbReference>